<dbReference type="PANTHER" id="PTHR47074:SF11">
    <property type="entry name" value="REVERSE TRANSCRIPTASE-LIKE PROTEIN"/>
    <property type="match status" value="1"/>
</dbReference>
<comment type="caution">
    <text evidence="2">The sequence shown here is derived from an EMBL/GenBank/DDBJ whole genome shotgun (WGS) entry which is preliminary data.</text>
</comment>
<keyword evidence="3" id="KW-1185">Reference proteome</keyword>
<dbReference type="CDD" id="cd06222">
    <property type="entry name" value="RNase_H_like"/>
    <property type="match status" value="1"/>
</dbReference>
<dbReference type="InterPro" id="IPR052929">
    <property type="entry name" value="RNase_H-like_EbsB-rel"/>
</dbReference>
<dbReference type="AlphaFoldDB" id="A0A2P5C8U7"/>
<dbReference type="Proteomes" id="UP000237105">
    <property type="component" value="Unassembled WGS sequence"/>
</dbReference>
<dbReference type="PANTHER" id="PTHR47074">
    <property type="entry name" value="BNAC02G40300D PROTEIN"/>
    <property type="match status" value="1"/>
</dbReference>
<dbReference type="Pfam" id="PF13456">
    <property type="entry name" value="RVT_3"/>
    <property type="match status" value="1"/>
</dbReference>
<sequence length="185" mass="21242">MWFTSSWGIRIEQFRFMDIKDWCLKLFIGKVVPNHNSSFNEFLLFASLCVEAIWIECNLISHDNGDTCVVTIIHSLSMQLQNYRQVLSSDHDHDQLNIHPTCWLPPPPPWIKINVDVAIRNDVAIATAVARDDQGTVLDAYTSVVQLTYPLVIEVAAMLLGIHLTREQYWPKKVIESDCMQLVNM</sequence>
<dbReference type="GO" id="GO:0004523">
    <property type="term" value="F:RNA-DNA hybrid ribonuclease activity"/>
    <property type="evidence" value="ECO:0007669"/>
    <property type="project" value="InterPro"/>
</dbReference>
<organism evidence="2 3">
    <name type="scientific">Parasponia andersonii</name>
    <name type="common">Sponia andersonii</name>
    <dbReference type="NCBI Taxonomy" id="3476"/>
    <lineage>
        <taxon>Eukaryota</taxon>
        <taxon>Viridiplantae</taxon>
        <taxon>Streptophyta</taxon>
        <taxon>Embryophyta</taxon>
        <taxon>Tracheophyta</taxon>
        <taxon>Spermatophyta</taxon>
        <taxon>Magnoliopsida</taxon>
        <taxon>eudicotyledons</taxon>
        <taxon>Gunneridae</taxon>
        <taxon>Pentapetalae</taxon>
        <taxon>rosids</taxon>
        <taxon>fabids</taxon>
        <taxon>Rosales</taxon>
        <taxon>Cannabaceae</taxon>
        <taxon>Parasponia</taxon>
    </lineage>
</organism>
<name>A0A2P5C8U7_PARAD</name>
<dbReference type="GO" id="GO:0003676">
    <property type="term" value="F:nucleic acid binding"/>
    <property type="evidence" value="ECO:0007669"/>
    <property type="project" value="InterPro"/>
</dbReference>
<feature type="domain" description="RNase H type-1" evidence="1">
    <location>
        <begin position="114"/>
        <end position="184"/>
    </location>
</feature>
<proteinExistence type="predicted"/>
<evidence type="ECO:0000313" key="2">
    <source>
        <dbReference type="EMBL" id="PON57500.1"/>
    </source>
</evidence>
<evidence type="ECO:0000313" key="3">
    <source>
        <dbReference type="Proteomes" id="UP000237105"/>
    </source>
</evidence>
<evidence type="ECO:0000259" key="1">
    <source>
        <dbReference type="Pfam" id="PF13456"/>
    </source>
</evidence>
<accession>A0A2P5C8U7</accession>
<dbReference type="OrthoDB" id="852312at2759"/>
<reference evidence="3" key="1">
    <citation type="submission" date="2016-06" db="EMBL/GenBank/DDBJ databases">
        <title>Parallel loss of symbiosis genes in relatives of nitrogen-fixing non-legume Parasponia.</title>
        <authorList>
            <person name="Van Velzen R."/>
            <person name="Holmer R."/>
            <person name="Bu F."/>
            <person name="Rutten L."/>
            <person name="Van Zeijl A."/>
            <person name="Liu W."/>
            <person name="Santuari L."/>
            <person name="Cao Q."/>
            <person name="Sharma T."/>
            <person name="Shen D."/>
            <person name="Roswanjaya Y."/>
            <person name="Wardhani T."/>
            <person name="Kalhor M.S."/>
            <person name="Jansen J."/>
            <person name="Van den Hoogen J."/>
            <person name="Gungor B."/>
            <person name="Hartog M."/>
            <person name="Hontelez J."/>
            <person name="Verver J."/>
            <person name="Yang W.-C."/>
            <person name="Schijlen E."/>
            <person name="Repin R."/>
            <person name="Schilthuizen M."/>
            <person name="Schranz E."/>
            <person name="Heidstra R."/>
            <person name="Miyata K."/>
            <person name="Fedorova E."/>
            <person name="Kohlen W."/>
            <person name="Bisseling T."/>
            <person name="Smit S."/>
            <person name="Geurts R."/>
        </authorList>
    </citation>
    <scope>NUCLEOTIDE SEQUENCE [LARGE SCALE GENOMIC DNA]</scope>
    <source>
        <strain evidence="3">cv. WU1-14</strain>
    </source>
</reference>
<protein>
    <recommendedName>
        <fullName evidence="1">RNase H type-1 domain-containing protein</fullName>
    </recommendedName>
</protein>
<dbReference type="InterPro" id="IPR044730">
    <property type="entry name" value="RNase_H-like_dom_plant"/>
</dbReference>
<gene>
    <name evidence="2" type="ORF">PanWU01x14_174060</name>
</gene>
<dbReference type="EMBL" id="JXTB01000159">
    <property type="protein sequence ID" value="PON57500.1"/>
    <property type="molecule type" value="Genomic_DNA"/>
</dbReference>
<dbReference type="InterPro" id="IPR002156">
    <property type="entry name" value="RNaseH_domain"/>
</dbReference>